<dbReference type="PROSITE" id="PS51186">
    <property type="entry name" value="GNAT"/>
    <property type="match status" value="1"/>
</dbReference>
<dbReference type="Proteomes" id="UP001597285">
    <property type="component" value="Unassembled WGS sequence"/>
</dbReference>
<evidence type="ECO:0000313" key="2">
    <source>
        <dbReference type="EMBL" id="MFD1798751.1"/>
    </source>
</evidence>
<dbReference type="SUPFAM" id="SSF55729">
    <property type="entry name" value="Acyl-CoA N-acyltransferases (Nat)"/>
    <property type="match status" value="1"/>
</dbReference>
<comment type="caution">
    <text evidence="2">The sequence shown here is derived from an EMBL/GenBank/DDBJ whole genome shotgun (WGS) entry which is preliminary data.</text>
</comment>
<evidence type="ECO:0000313" key="3">
    <source>
        <dbReference type="Proteomes" id="UP001597285"/>
    </source>
</evidence>
<organism evidence="2 3">
    <name type="scientific">Carnobacterium antarcticum</name>
    <dbReference type="NCBI Taxonomy" id="2126436"/>
    <lineage>
        <taxon>Bacteria</taxon>
        <taxon>Bacillati</taxon>
        <taxon>Bacillota</taxon>
        <taxon>Bacilli</taxon>
        <taxon>Lactobacillales</taxon>
        <taxon>Carnobacteriaceae</taxon>
        <taxon>Carnobacterium</taxon>
    </lineage>
</organism>
<gene>
    <name evidence="2" type="ORF">ACFSBK_02610</name>
</gene>
<protein>
    <submittedName>
        <fullName evidence="2">GNAT family N-acetyltransferase</fullName>
    </submittedName>
</protein>
<dbReference type="Gene3D" id="3.40.630.30">
    <property type="match status" value="1"/>
</dbReference>
<keyword evidence="3" id="KW-1185">Reference proteome</keyword>
<evidence type="ECO:0000259" key="1">
    <source>
        <dbReference type="PROSITE" id="PS51186"/>
    </source>
</evidence>
<accession>A0ABW4NLT1</accession>
<dbReference type="InterPro" id="IPR016181">
    <property type="entry name" value="Acyl_CoA_acyltransferase"/>
</dbReference>
<proteinExistence type="predicted"/>
<reference evidence="3" key="1">
    <citation type="journal article" date="2019" name="Int. J. Syst. Evol. Microbiol.">
        <title>The Global Catalogue of Microorganisms (GCM) 10K type strain sequencing project: providing services to taxonomists for standard genome sequencing and annotation.</title>
        <authorList>
            <consortium name="The Broad Institute Genomics Platform"/>
            <consortium name="The Broad Institute Genome Sequencing Center for Infectious Disease"/>
            <person name="Wu L."/>
            <person name="Ma J."/>
        </authorList>
    </citation>
    <scope>NUCLEOTIDE SEQUENCE [LARGE SCALE GENOMIC DNA]</scope>
    <source>
        <strain evidence="3">KCTC 42143</strain>
    </source>
</reference>
<sequence length="275" mass="30838">MIYKCIEDHRELLLNFLAVDPIMNLFVIGNIETYGFDSLDQDVWAYTDDSSQITGILLRYKENVIPVHGENFDGFETFLPLLQSLDEITAVSGASSTIEQYAEFLPELELTETTIALCQDLLESPKNIDLVEPLKKIGIPAYLTFQQECFGKTTEQELPLLEAMNADTILIHVIKNDNGEILSAGRLAVETAEAGMIIDIGTIESERGNGYASAIIASLVQHCQQKGKKACLFYSDASAGRLYHRLGFQDTELKWSMLKPREEKDKKTLFEELTT</sequence>
<name>A0ABW4NLT1_9LACT</name>
<feature type="domain" description="N-acetyltransferase" evidence="1">
    <location>
        <begin position="129"/>
        <end position="275"/>
    </location>
</feature>
<dbReference type="EMBL" id="JBHUFF010000008">
    <property type="protein sequence ID" value="MFD1798751.1"/>
    <property type="molecule type" value="Genomic_DNA"/>
</dbReference>
<dbReference type="Pfam" id="PF00583">
    <property type="entry name" value="Acetyltransf_1"/>
    <property type="match status" value="1"/>
</dbReference>
<dbReference type="InterPro" id="IPR000182">
    <property type="entry name" value="GNAT_dom"/>
</dbReference>
<dbReference type="RefSeq" id="WP_058919156.1">
    <property type="nucleotide sequence ID" value="NZ_JBHSQC010000015.1"/>
</dbReference>